<evidence type="ECO:0000256" key="1">
    <source>
        <dbReference type="ARBA" id="ARBA00005051"/>
    </source>
</evidence>
<evidence type="ECO:0000256" key="9">
    <source>
        <dbReference type="ARBA" id="ARBA00022909"/>
    </source>
</evidence>
<comment type="function">
    <text evidence="10">Catalyzes the transfer of pyrophosphate from adenosine triphosphate (ATP) to 6-hydroxymethyl-7,8-dihydropterin, an enzymatic step in folate biosynthesis pathway.</text>
</comment>
<dbReference type="KEGG" id="asem:NNL22_01740"/>
<dbReference type="EC" id="2.7.6.3" evidence="3"/>
<evidence type="ECO:0000256" key="7">
    <source>
        <dbReference type="ARBA" id="ARBA00022777"/>
    </source>
</evidence>
<dbReference type="NCBIfam" id="TIGR01498">
    <property type="entry name" value="folK"/>
    <property type="match status" value="1"/>
</dbReference>
<dbReference type="PANTHER" id="PTHR43071:SF1">
    <property type="entry name" value="2-AMINO-4-HYDROXY-6-HYDROXYMETHYLDIHYDROPTERIDINE PYROPHOSPHOKINASE"/>
    <property type="match status" value="1"/>
</dbReference>
<evidence type="ECO:0000259" key="13">
    <source>
        <dbReference type="PROSITE" id="PS00794"/>
    </source>
</evidence>
<dbReference type="EMBL" id="CP101527">
    <property type="protein sequence ID" value="UZW75355.1"/>
    <property type="molecule type" value="Genomic_DNA"/>
</dbReference>
<dbReference type="PROSITE" id="PS00794">
    <property type="entry name" value="HPPK"/>
    <property type="match status" value="1"/>
</dbReference>
<dbReference type="PANTHER" id="PTHR43071">
    <property type="entry name" value="2-AMINO-4-HYDROXY-6-HYDROXYMETHYLDIHYDROPTERIDINE PYROPHOSPHOKINASE"/>
    <property type="match status" value="1"/>
</dbReference>
<dbReference type="RefSeq" id="WP_251810746.1">
    <property type="nucleotide sequence ID" value="NZ_CP101527.1"/>
</dbReference>
<evidence type="ECO:0000313" key="14">
    <source>
        <dbReference type="EMBL" id="UZW75355.1"/>
    </source>
</evidence>
<dbReference type="Gene3D" id="3.30.70.560">
    <property type="entry name" value="7,8-Dihydro-6-hydroxymethylpterin-pyrophosphokinase HPPK"/>
    <property type="match status" value="1"/>
</dbReference>
<dbReference type="SUPFAM" id="SSF55083">
    <property type="entry name" value="6-hydroxymethyl-7,8-dihydropterin pyrophosphokinase, HPPK"/>
    <property type="match status" value="1"/>
</dbReference>
<evidence type="ECO:0000256" key="5">
    <source>
        <dbReference type="ARBA" id="ARBA00022679"/>
    </source>
</evidence>
<dbReference type="InterPro" id="IPR000550">
    <property type="entry name" value="Hppk"/>
</dbReference>
<evidence type="ECO:0000256" key="6">
    <source>
        <dbReference type="ARBA" id="ARBA00022741"/>
    </source>
</evidence>
<organism evidence="14 15">
    <name type="scientific">Alkalimarinus sediminis</name>
    <dbReference type="NCBI Taxonomy" id="1632866"/>
    <lineage>
        <taxon>Bacteria</taxon>
        <taxon>Pseudomonadati</taxon>
        <taxon>Pseudomonadota</taxon>
        <taxon>Gammaproteobacteria</taxon>
        <taxon>Alteromonadales</taxon>
        <taxon>Alteromonadaceae</taxon>
        <taxon>Alkalimarinus</taxon>
    </lineage>
</organism>
<evidence type="ECO:0000256" key="2">
    <source>
        <dbReference type="ARBA" id="ARBA00005810"/>
    </source>
</evidence>
<dbReference type="GO" id="GO:0003848">
    <property type="term" value="F:2-amino-4-hydroxy-6-hydroxymethyldihydropteridine diphosphokinase activity"/>
    <property type="evidence" value="ECO:0007669"/>
    <property type="project" value="UniProtKB-EC"/>
</dbReference>
<feature type="domain" description="7,8-dihydro-6-hydroxymethylpterin-pyrophosphokinase" evidence="13">
    <location>
        <begin position="92"/>
        <end position="103"/>
    </location>
</feature>
<dbReference type="AlphaFoldDB" id="A0A9E8HJ79"/>
<dbReference type="GO" id="GO:0046656">
    <property type="term" value="P:folic acid biosynthetic process"/>
    <property type="evidence" value="ECO:0007669"/>
    <property type="project" value="UniProtKB-KW"/>
</dbReference>
<keyword evidence="15" id="KW-1185">Reference proteome</keyword>
<comment type="similarity">
    <text evidence="2">Belongs to the HPPK family.</text>
</comment>
<keyword evidence="5 14" id="KW-0808">Transferase</keyword>
<keyword evidence="6" id="KW-0547">Nucleotide-binding</keyword>
<dbReference type="GO" id="GO:0016301">
    <property type="term" value="F:kinase activity"/>
    <property type="evidence" value="ECO:0007669"/>
    <property type="project" value="UniProtKB-KW"/>
</dbReference>
<keyword evidence="9" id="KW-0289">Folate biosynthesis</keyword>
<evidence type="ECO:0000313" key="15">
    <source>
        <dbReference type="Proteomes" id="UP001164472"/>
    </source>
</evidence>
<sequence>MTKSTNTVYIGLGSNLNEPAKQLETALRTLAELPNCELIRHSSFYCSKPVGPQDQPDFVNAAAQISTTLSPESLLKQLQLIEQGQGRIKKRHWGERTIDLDILLFNSDLIDLPELSIPHKEIGNRDFVLKPLLELDANLALPDGTSLHSLLQQCPDNRLQLHSSQC</sequence>
<dbReference type="Pfam" id="PF01288">
    <property type="entry name" value="HPPK"/>
    <property type="match status" value="1"/>
</dbReference>
<proteinExistence type="inferred from homology"/>
<evidence type="ECO:0000256" key="3">
    <source>
        <dbReference type="ARBA" id="ARBA00013253"/>
    </source>
</evidence>
<evidence type="ECO:0000256" key="11">
    <source>
        <dbReference type="ARBA" id="ARBA00029766"/>
    </source>
</evidence>
<dbReference type="InterPro" id="IPR035907">
    <property type="entry name" value="Hppk_sf"/>
</dbReference>
<gene>
    <name evidence="14" type="primary">folK</name>
    <name evidence="14" type="ORF">NNL22_01740</name>
</gene>
<keyword evidence="8" id="KW-0067">ATP-binding</keyword>
<dbReference type="CDD" id="cd00483">
    <property type="entry name" value="HPPK"/>
    <property type="match status" value="1"/>
</dbReference>
<evidence type="ECO:0000256" key="4">
    <source>
        <dbReference type="ARBA" id="ARBA00016218"/>
    </source>
</evidence>
<reference evidence="14" key="1">
    <citation type="submission" date="2022-07" db="EMBL/GenBank/DDBJ databases">
        <title>Alkalimarinus sp. nov., isolated from gut of a Alitta virens.</title>
        <authorList>
            <person name="Yang A.I."/>
            <person name="Shin N.-R."/>
        </authorList>
    </citation>
    <scope>NUCLEOTIDE SEQUENCE</scope>
    <source>
        <strain evidence="14">FA028</strain>
    </source>
</reference>
<accession>A0A9E8HJ79</accession>
<dbReference type="Proteomes" id="UP001164472">
    <property type="component" value="Chromosome"/>
</dbReference>
<keyword evidence="7" id="KW-0418">Kinase</keyword>
<name>A0A9E8HJ79_9ALTE</name>
<evidence type="ECO:0000256" key="12">
    <source>
        <dbReference type="ARBA" id="ARBA00033413"/>
    </source>
</evidence>
<protein>
    <recommendedName>
        <fullName evidence="4">2-amino-4-hydroxy-6-hydroxymethyldihydropteridine pyrophosphokinase</fullName>
        <ecNumber evidence="3">2.7.6.3</ecNumber>
    </recommendedName>
    <alternativeName>
        <fullName evidence="11">6-hydroxymethyl-7,8-dihydropterin pyrophosphokinase</fullName>
    </alternativeName>
    <alternativeName>
        <fullName evidence="12">7,8-dihydro-6-hydroxymethylpterin-pyrophosphokinase</fullName>
    </alternativeName>
</protein>
<comment type="pathway">
    <text evidence="1">Cofactor biosynthesis; tetrahydrofolate biosynthesis; 2-amino-4-hydroxy-6-hydroxymethyl-7,8-dihydropteridine diphosphate from 7,8-dihydroneopterin triphosphate: step 4/4.</text>
</comment>
<evidence type="ECO:0000256" key="8">
    <source>
        <dbReference type="ARBA" id="ARBA00022840"/>
    </source>
</evidence>
<evidence type="ECO:0000256" key="10">
    <source>
        <dbReference type="ARBA" id="ARBA00029409"/>
    </source>
</evidence>
<dbReference type="GO" id="GO:0005524">
    <property type="term" value="F:ATP binding"/>
    <property type="evidence" value="ECO:0007669"/>
    <property type="project" value="UniProtKB-KW"/>
</dbReference>